<protein>
    <submittedName>
        <fullName evidence="2">Uncharacterized protein</fullName>
    </submittedName>
</protein>
<proteinExistence type="predicted"/>
<feature type="compositionally biased region" description="Basic and acidic residues" evidence="1">
    <location>
        <begin position="82"/>
        <end position="105"/>
    </location>
</feature>
<comment type="caution">
    <text evidence="2">The sequence shown here is derived from an EMBL/GenBank/DDBJ whole genome shotgun (WGS) entry which is preliminary data.</text>
</comment>
<dbReference type="AlphaFoldDB" id="A0AA40G0S6"/>
<name>A0AA40G0S6_9HYME</name>
<feature type="region of interest" description="Disordered" evidence="1">
    <location>
        <begin position="1"/>
        <end position="23"/>
    </location>
</feature>
<evidence type="ECO:0000313" key="3">
    <source>
        <dbReference type="Proteomes" id="UP001177670"/>
    </source>
</evidence>
<organism evidence="2 3">
    <name type="scientific">Melipona bicolor</name>
    <dbReference type="NCBI Taxonomy" id="60889"/>
    <lineage>
        <taxon>Eukaryota</taxon>
        <taxon>Metazoa</taxon>
        <taxon>Ecdysozoa</taxon>
        <taxon>Arthropoda</taxon>
        <taxon>Hexapoda</taxon>
        <taxon>Insecta</taxon>
        <taxon>Pterygota</taxon>
        <taxon>Neoptera</taxon>
        <taxon>Endopterygota</taxon>
        <taxon>Hymenoptera</taxon>
        <taxon>Apocrita</taxon>
        <taxon>Aculeata</taxon>
        <taxon>Apoidea</taxon>
        <taxon>Anthophila</taxon>
        <taxon>Apidae</taxon>
        <taxon>Melipona</taxon>
    </lineage>
</organism>
<gene>
    <name evidence="2" type="ORF">K0M31_020095</name>
</gene>
<dbReference type="Proteomes" id="UP001177670">
    <property type="component" value="Unassembled WGS sequence"/>
</dbReference>
<accession>A0AA40G0S6</accession>
<keyword evidence="3" id="KW-1185">Reference proteome</keyword>
<evidence type="ECO:0000256" key="1">
    <source>
        <dbReference type="SAM" id="MobiDB-lite"/>
    </source>
</evidence>
<dbReference type="EMBL" id="JAHYIQ010000009">
    <property type="protein sequence ID" value="KAK1128959.1"/>
    <property type="molecule type" value="Genomic_DNA"/>
</dbReference>
<sequence length="172" mass="18551">MAEKCRGRSEKRESGSRNEARKEFSDGNVGTLRVFLAAAARGAGASGCRVSVRLVTEYKCEEKNIEGGRGGGVRGVLKWAETREREASSDKAAKRTCKYMRDPKGQPRAGTSPLLKVFPWVGFKASLNAELTHGSSVQTKRRIGDTNHVSVLSDAEVIEAQQGGQTATKALP</sequence>
<reference evidence="2" key="1">
    <citation type="submission" date="2021-10" db="EMBL/GenBank/DDBJ databases">
        <title>Melipona bicolor Genome sequencing and assembly.</title>
        <authorList>
            <person name="Araujo N.S."/>
            <person name="Arias M.C."/>
        </authorList>
    </citation>
    <scope>NUCLEOTIDE SEQUENCE</scope>
    <source>
        <strain evidence="2">USP_2M_L1-L4_2017</strain>
        <tissue evidence="2">Whole body</tissue>
    </source>
</reference>
<evidence type="ECO:0000313" key="2">
    <source>
        <dbReference type="EMBL" id="KAK1128959.1"/>
    </source>
</evidence>
<feature type="region of interest" description="Disordered" evidence="1">
    <location>
        <begin position="82"/>
        <end position="110"/>
    </location>
</feature>